<dbReference type="Proteomes" id="UP001148018">
    <property type="component" value="Unassembled WGS sequence"/>
</dbReference>
<dbReference type="InterPro" id="IPR013783">
    <property type="entry name" value="Ig-like_fold"/>
</dbReference>
<organism evidence="2 3">
    <name type="scientific">Muraenolepis orangiensis</name>
    <name type="common">Patagonian moray cod</name>
    <dbReference type="NCBI Taxonomy" id="630683"/>
    <lineage>
        <taxon>Eukaryota</taxon>
        <taxon>Metazoa</taxon>
        <taxon>Chordata</taxon>
        <taxon>Craniata</taxon>
        <taxon>Vertebrata</taxon>
        <taxon>Euteleostomi</taxon>
        <taxon>Actinopterygii</taxon>
        <taxon>Neopterygii</taxon>
        <taxon>Teleostei</taxon>
        <taxon>Neoteleostei</taxon>
        <taxon>Acanthomorphata</taxon>
        <taxon>Zeiogadaria</taxon>
        <taxon>Gadariae</taxon>
        <taxon>Gadiformes</taxon>
        <taxon>Muraenolepidoidei</taxon>
        <taxon>Muraenolepididae</taxon>
        <taxon>Muraenolepis</taxon>
    </lineage>
</organism>
<gene>
    <name evidence="2" type="ORF">NHX12_021651</name>
</gene>
<name>A0A9Q0IW90_9TELE</name>
<dbReference type="PANTHER" id="PTHR46348:SF1">
    <property type="entry name" value="DELETED IN LUNG AND ESOPHAGEAL CANCER PROTEIN 1"/>
    <property type="match status" value="1"/>
</dbReference>
<dbReference type="Gene3D" id="2.60.40.10">
    <property type="entry name" value="Immunoglobulins"/>
    <property type="match status" value="3"/>
</dbReference>
<dbReference type="AlphaFoldDB" id="A0A9Q0IW90"/>
<dbReference type="GO" id="GO:0008285">
    <property type="term" value="P:negative regulation of cell population proliferation"/>
    <property type="evidence" value="ECO:0007669"/>
    <property type="project" value="InterPro"/>
</dbReference>
<protein>
    <recommendedName>
        <fullName evidence="4">Deleted in lung and esophageal cancer protein 1</fullName>
    </recommendedName>
</protein>
<dbReference type="PANTHER" id="PTHR46348">
    <property type="entry name" value="DELETED IN LUNG AND ESOPHAGEAL CANCER PROTEIN 1"/>
    <property type="match status" value="1"/>
</dbReference>
<dbReference type="GO" id="GO:0015631">
    <property type="term" value="F:tubulin binding"/>
    <property type="evidence" value="ECO:0007669"/>
    <property type="project" value="TreeGrafter"/>
</dbReference>
<feature type="compositionally biased region" description="Low complexity" evidence="1">
    <location>
        <begin position="255"/>
        <end position="266"/>
    </location>
</feature>
<dbReference type="GO" id="GO:0005737">
    <property type="term" value="C:cytoplasm"/>
    <property type="evidence" value="ECO:0007669"/>
    <property type="project" value="TreeGrafter"/>
</dbReference>
<reference evidence="2" key="1">
    <citation type="submission" date="2022-07" db="EMBL/GenBank/DDBJ databases">
        <title>Chromosome-level genome of Muraenolepis orangiensis.</title>
        <authorList>
            <person name="Kim J."/>
        </authorList>
    </citation>
    <scope>NUCLEOTIDE SEQUENCE</scope>
    <source>
        <strain evidence="2">KU_S4_2022</strain>
        <tissue evidence="2">Muscle</tissue>
    </source>
</reference>
<keyword evidence="3" id="KW-1185">Reference proteome</keyword>
<proteinExistence type="predicted"/>
<dbReference type="InterPro" id="IPR033304">
    <property type="entry name" value="DLEC1"/>
</dbReference>
<evidence type="ECO:0000256" key="1">
    <source>
        <dbReference type="SAM" id="MobiDB-lite"/>
    </source>
</evidence>
<evidence type="ECO:0000313" key="2">
    <source>
        <dbReference type="EMBL" id="KAJ3611636.1"/>
    </source>
</evidence>
<feature type="region of interest" description="Disordered" evidence="1">
    <location>
        <begin position="244"/>
        <end position="293"/>
    </location>
</feature>
<dbReference type="OrthoDB" id="2115465at2759"/>
<feature type="region of interest" description="Disordered" evidence="1">
    <location>
        <begin position="514"/>
        <end position="536"/>
    </location>
</feature>
<dbReference type="EMBL" id="JANIIK010000037">
    <property type="protein sequence ID" value="KAJ3611636.1"/>
    <property type="molecule type" value="Genomic_DNA"/>
</dbReference>
<evidence type="ECO:0008006" key="4">
    <source>
        <dbReference type="Google" id="ProtNLM"/>
    </source>
</evidence>
<dbReference type="GO" id="GO:0005929">
    <property type="term" value="C:cilium"/>
    <property type="evidence" value="ECO:0007669"/>
    <property type="project" value="TreeGrafter"/>
</dbReference>
<sequence length="692" mass="75700">MDASPALLDFGDKVILKTDEVTLQLTITNHSAIAAPFTIEAEYFAAHAPAPSGPDSQSKKGLKYQWKPHFPSQVKKMEEKAHQEFVEALLSHEKGAAFLVRPGNGMLAPFDKRVVEVTAYSNMWGEYRDHLVCKVGDLEPRLIPVRMSVSGCPLYFQMFGPRPASAPIVRFGTCLSGGDTVSRSLRINNPSPYDIRMDWETYNVDDNDRQLVDVVMSCGDFFPLKDADGNELVGGALALPNKNQSVWGRERTPSSKRTSPSLSSEPDVVDDPHPTVEDSVVVEEDEGKGTLSPRRRQRKVFSVFIRPHVGLLSDYPYCITPQQTVIPAKGSATVHVSFTPLTLSGATANASCVGQALGFMSLDSRGAACIPGKVQRAQGLDLEPLRMDLQAVVKSALLTVQMEDDDGALEFHGSVRDLLQAESENRTSVRHFDVSQSMGLRNHLQMPLSFRLETQPPFSVLHPRPCARTSSSSNPPTGDGHPLLLQPQSVLKVKVSFHCSLSLLEQVQVLEEAPPTPVSHDSPVSSVSSVSPVRGGGGKRTLKFLQNLVIRYSNNSIQTVPLSARLDVPGPWLSRDSVDFGLCNVGQTQLAHVSLLSYDTDGCWRASIETRDEEDSHVFSVTPDCGVLRGPEPTPTTRGQQHLQISFTASEVREFRATVTIQGALIEPSLKLCLLGRGAYDKARRSSLVSFR</sequence>
<comment type="caution">
    <text evidence="2">The sequence shown here is derived from an EMBL/GenBank/DDBJ whole genome shotgun (WGS) entry which is preliminary data.</text>
</comment>
<accession>A0A9Q0IW90</accession>
<feature type="compositionally biased region" description="Low complexity" evidence="1">
    <location>
        <begin position="514"/>
        <end position="533"/>
    </location>
</feature>
<evidence type="ECO:0000313" key="3">
    <source>
        <dbReference type="Proteomes" id="UP001148018"/>
    </source>
</evidence>